<reference evidence="3" key="1">
    <citation type="submission" date="2015-07" db="EMBL/GenBank/DDBJ databases">
        <title>Lactobacillus ginsenosidimutans/EMML 3141/ whole genome sequencing.</title>
        <authorList>
            <person name="Kim M.K."/>
            <person name="Im W.-T."/>
            <person name="Srinivasan S."/>
            <person name="Lee J.-J."/>
        </authorList>
    </citation>
    <scope>NUCLEOTIDE SEQUENCE [LARGE SCALE GENOMIC DNA]</scope>
    <source>
        <strain evidence="3">EMML 3041</strain>
    </source>
</reference>
<keyword evidence="1" id="KW-1133">Transmembrane helix</keyword>
<dbReference type="Proteomes" id="UP000036106">
    <property type="component" value="Chromosome"/>
</dbReference>
<dbReference type="KEGG" id="lgn:ABM34_04980"/>
<evidence type="ECO:0000313" key="3">
    <source>
        <dbReference type="Proteomes" id="UP000036106"/>
    </source>
</evidence>
<evidence type="ECO:0000313" key="2">
    <source>
        <dbReference type="EMBL" id="AKP66948.1"/>
    </source>
</evidence>
<keyword evidence="3" id="KW-1185">Reference proteome</keyword>
<keyword evidence="1" id="KW-0812">Transmembrane</keyword>
<accession>A0A0H4QJX6</accession>
<dbReference type="PATRIC" id="fig|1007676.4.peg.988"/>
<dbReference type="RefSeq" id="WP_048703932.1">
    <property type="nucleotide sequence ID" value="NZ_CP012034.1"/>
</dbReference>
<sequence length="65" mass="7611">MKFNNKFYKDGNFILSLFLILILLTDLLNTDFFGMTFTFSTLNIIIWTLLIIASFLRSILKKVSK</sequence>
<protein>
    <submittedName>
        <fullName evidence="2">Uncharacterized protein</fullName>
    </submittedName>
</protein>
<evidence type="ECO:0000256" key="1">
    <source>
        <dbReference type="SAM" id="Phobius"/>
    </source>
</evidence>
<keyword evidence="1" id="KW-0472">Membrane</keyword>
<name>A0A0H4QJX6_9LACO</name>
<organism evidence="2 3">
    <name type="scientific">Companilactobacillus ginsenosidimutans</name>
    <dbReference type="NCBI Taxonomy" id="1007676"/>
    <lineage>
        <taxon>Bacteria</taxon>
        <taxon>Bacillati</taxon>
        <taxon>Bacillota</taxon>
        <taxon>Bacilli</taxon>
        <taxon>Lactobacillales</taxon>
        <taxon>Lactobacillaceae</taxon>
        <taxon>Companilactobacillus</taxon>
    </lineage>
</organism>
<gene>
    <name evidence="2" type="ORF">ABM34_04980</name>
</gene>
<dbReference type="EMBL" id="CP012034">
    <property type="protein sequence ID" value="AKP66948.1"/>
    <property type="molecule type" value="Genomic_DNA"/>
</dbReference>
<dbReference type="AlphaFoldDB" id="A0A0H4QJX6"/>
<proteinExistence type="predicted"/>
<feature type="transmembrane region" description="Helical" evidence="1">
    <location>
        <begin position="39"/>
        <end position="60"/>
    </location>
</feature>